<keyword evidence="2" id="KW-1185">Reference proteome</keyword>
<name>A7I2I8_CAMHC</name>
<reference evidence="2" key="1">
    <citation type="submission" date="2007-07" db="EMBL/GenBank/DDBJ databases">
        <title>Complete genome sequence of Campylobacter hominis ATCC BAA-381, a commensal isolated from the human gastrointestinal tract.</title>
        <authorList>
            <person name="Fouts D.E."/>
            <person name="Mongodin E.F."/>
            <person name="Puiu D."/>
            <person name="Sebastian Y."/>
            <person name="Miller W.G."/>
            <person name="Mandrell R.E."/>
            <person name="Nelson K.E."/>
        </authorList>
    </citation>
    <scope>NUCLEOTIDE SEQUENCE [LARGE SCALE GENOMIC DNA]</scope>
    <source>
        <strain evidence="2">ATCC BAA-381 / LMG 19568 / NCTC 13146 / CH001A</strain>
    </source>
</reference>
<dbReference type="Proteomes" id="UP000002407">
    <property type="component" value="Chromosome"/>
</dbReference>
<dbReference type="AlphaFoldDB" id="A7I2I8"/>
<dbReference type="HOGENOM" id="CLU_3133443_0_0_7"/>
<dbReference type="STRING" id="360107.CHAB381_1174"/>
<dbReference type="KEGG" id="cha:CHAB381_1174"/>
<gene>
    <name evidence="1" type="ordered locus">CHAB381_1174</name>
</gene>
<evidence type="ECO:0000313" key="1">
    <source>
        <dbReference type="EMBL" id="ABS52154.1"/>
    </source>
</evidence>
<evidence type="ECO:0000313" key="2">
    <source>
        <dbReference type="Proteomes" id="UP000002407"/>
    </source>
</evidence>
<proteinExistence type="predicted"/>
<organism evidence="1 2">
    <name type="scientific">Campylobacter hominis (strain ATCC BAA-381 / DSM 21671 / CCUG 45161 / LMG 19568 / NCTC 13146 / CH001A)</name>
    <dbReference type="NCBI Taxonomy" id="360107"/>
    <lineage>
        <taxon>Bacteria</taxon>
        <taxon>Pseudomonadati</taxon>
        <taxon>Campylobacterota</taxon>
        <taxon>Epsilonproteobacteria</taxon>
        <taxon>Campylobacterales</taxon>
        <taxon>Campylobacteraceae</taxon>
        <taxon>Campylobacter</taxon>
    </lineage>
</organism>
<protein>
    <submittedName>
        <fullName evidence="1">Uncharacterized protein</fullName>
    </submittedName>
</protein>
<dbReference type="EMBL" id="CP000776">
    <property type="protein sequence ID" value="ABS52154.1"/>
    <property type="molecule type" value="Genomic_DNA"/>
</dbReference>
<accession>A7I2I8</accession>
<sequence>MRDRIHFSRSFWILSVNFKKCLNLQFCIFKHFNLNIFKSKILTANFKIL</sequence>